<keyword evidence="1" id="KW-1133">Transmembrane helix</keyword>
<organism evidence="2">
    <name type="scientific">Brassica napus</name>
    <name type="common">Rape</name>
    <dbReference type="NCBI Taxonomy" id="3708"/>
    <lineage>
        <taxon>Eukaryota</taxon>
        <taxon>Viridiplantae</taxon>
        <taxon>Streptophyta</taxon>
        <taxon>Embryophyta</taxon>
        <taxon>Tracheophyta</taxon>
        <taxon>Spermatophyta</taxon>
        <taxon>Magnoliopsida</taxon>
        <taxon>eudicotyledons</taxon>
        <taxon>Gunneridae</taxon>
        <taxon>Pentapetalae</taxon>
        <taxon>rosids</taxon>
        <taxon>malvids</taxon>
        <taxon>Brassicales</taxon>
        <taxon>Brassicaceae</taxon>
        <taxon>Brassiceae</taxon>
        <taxon>Brassica</taxon>
    </lineage>
</organism>
<feature type="non-terminal residue" evidence="2">
    <location>
        <position position="1"/>
    </location>
</feature>
<keyword evidence="1" id="KW-0812">Transmembrane</keyword>
<dbReference type="EMBL" id="HG994357">
    <property type="protein sequence ID" value="CAF2124474.1"/>
    <property type="molecule type" value="Genomic_DNA"/>
</dbReference>
<dbReference type="Proteomes" id="UP001295469">
    <property type="component" value="Chromosome A03"/>
</dbReference>
<evidence type="ECO:0000256" key="1">
    <source>
        <dbReference type="SAM" id="Phobius"/>
    </source>
</evidence>
<evidence type="ECO:0000313" key="2">
    <source>
        <dbReference type="EMBL" id="CAF2124474.1"/>
    </source>
</evidence>
<dbReference type="AlphaFoldDB" id="A0A816WDP2"/>
<sequence>VFHYGIYINQLVNVSITTKPENEVTIDPHFVSKVCLFFANYLIIFPLYSNVIIEGFGWFQWVNKS</sequence>
<keyword evidence="1" id="KW-0472">Membrane</keyword>
<feature type="non-terminal residue" evidence="2">
    <location>
        <position position="65"/>
    </location>
</feature>
<proteinExistence type="predicted"/>
<protein>
    <submittedName>
        <fullName evidence="2">(rape) hypothetical protein</fullName>
    </submittedName>
</protein>
<gene>
    <name evidence="2" type="ORF">DARMORV10_A03P26630.1</name>
</gene>
<feature type="transmembrane region" description="Helical" evidence="1">
    <location>
        <begin position="38"/>
        <end position="59"/>
    </location>
</feature>
<reference evidence="2" key="1">
    <citation type="submission" date="2021-01" db="EMBL/GenBank/DDBJ databases">
        <authorList>
            <consortium name="Genoscope - CEA"/>
            <person name="William W."/>
        </authorList>
    </citation>
    <scope>NUCLEOTIDE SEQUENCE</scope>
</reference>
<name>A0A816WDP2_BRANA</name>
<accession>A0A816WDP2</accession>